<dbReference type="AlphaFoldDB" id="A0A1M5DES2"/>
<dbReference type="OrthoDB" id="5770459at2"/>
<dbReference type="RefSeq" id="WP_073064126.1">
    <property type="nucleotide sequence ID" value="NZ_FQUS01000011.1"/>
</dbReference>
<dbReference type="NCBIfam" id="TIGR02293">
    <property type="entry name" value="TAS_TIGR02293"/>
    <property type="match status" value="1"/>
</dbReference>
<accession>A0A1M5DES2</accession>
<evidence type="ECO:0000259" key="1">
    <source>
        <dbReference type="Pfam" id="PF09722"/>
    </source>
</evidence>
<dbReference type="STRING" id="1194090.SAMN05443144_11190"/>
<evidence type="ECO:0000259" key="2">
    <source>
        <dbReference type="Pfam" id="PF20432"/>
    </source>
</evidence>
<dbReference type="InterPro" id="IPR011979">
    <property type="entry name" value="Antitox_Xre"/>
</dbReference>
<dbReference type="GO" id="GO:0003677">
    <property type="term" value="F:DNA binding"/>
    <property type="evidence" value="ECO:0007669"/>
    <property type="project" value="InterPro"/>
</dbReference>
<dbReference type="Proteomes" id="UP000184041">
    <property type="component" value="Unassembled WGS sequence"/>
</dbReference>
<feature type="domain" description="Antitoxin Xre/MbcA/ParS-like toxin-binding" evidence="1">
    <location>
        <begin position="88"/>
        <end position="137"/>
    </location>
</feature>
<dbReference type="Pfam" id="PF20432">
    <property type="entry name" value="Xre-like-HTH"/>
    <property type="match status" value="1"/>
</dbReference>
<sequence>MYTDTLKSLFQEEAPNLNNELDFIALSRSGVSKRTLGRLLEFSGMTLTQMSHILPISKRTIQRYDASQKFSPDVSEHLIQIAKVLSRGYEVLGDKKKLAAWLNTPLLSLDQQPPMSLMDTMIGMQLIIKELGRLEHGVYS</sequence>
<dbReference type="Pfam" id="PF09722">
    <property type="entry name" value="Xre_MbcA_ParS_C"/>
    <property type="match status" value="1"/>
</dbReference>
<evidence type="ECO:0000313" key="3">
    <source>
        <dbReference type="EMBL" id="SHF65344.1"/>
    </source>
</evidence>
<proteinExistence type="predicted"/>
<dbReference type="InterPro" id="IPR024467">
    <property type="entry name" value="Xre/MbcA/ParS-like_toxin-bd"/>
</dbReference>
<protein>
    <submittedName>
        <fullName evidence="3">Putative toxin-antitoxin system antitoxin component, TIGR02293 family</fullName>
    </submittedName>
</protein>
<feature type="domain" description="Antitoxin Xre-like helix-turn-helix" evidence="2">
    <location>
        <begin position="22"/>
        <end position="82"/>
    </location>
</feature>
<reference evidence="3 4" key="1">
    <citation type="submission" date="2016-11" db="EMBL/GenBank/DDBJ databases">
        <authorList>
            <person name="Jaros S."/>
            <person name="Januszkiewicz K."/>
            <person name="Wedrychowicz H."/>
        </authorList>
    </citation>
    <scope>NUCLEOTIDE SEQUENCE [LARGE SCALE GENOMIC DNA]</scope>
    <source>
        <strain evidence="3 4">DSM 21986</strain>
    </source>
</reference>
<organism evidence="3 4">
    <name type="scientific">Fodinibius roseus</name>
    <dbReference type="NCBI Taxonomy" id="1194090"/>
    <lineage>
        <taxon>Bacteria</taxon>
        <taxon>Pseudomonadati</taxon>
        <taxon>Balneolota</taxon>
        <taxon>Balneolia</taxon>
        <taxon>Balneolales</taxon>
        <taxon>Balneolaceae</taxon>
        <taxon>Fodinibius</taxon>
    </lineage>
</organism>
<keyword evidence="4" id="KW-1185">Reference proteome</keyword>
<dbReference type="EMBL" id="FQUS01000011">
    <property type="protein sequence ID" value="SHF65344.1"/>
    <property type="molecule type" value="Genomic_DNA"/>
</dbReference>
<dbReference type="InterPro" id="IPR046847">
    <property type="entry name" value="Xre-like_HTH"/>
</dbReference>
<name>A0A1M5DES2_9BACT</name>
<evidence type="ECO:0000313" key="4">
    <source>
        <dbReference type="Proteomes" id="UP000184041"/>
    </source>
</evidence>
<gene>
    <name evidence="3" type="ORF">SAMN05443144_11190</name>
</gene>